<evidence type="ECO:0000256" key="1">
    <source>
        <dbReference type="SAM" id="MobiDB-lite"/>
    </source>
</evidence>
<organism evidence="2 3">
    <name type="scientific">Cephalotrichum gorgonifer</name>
    <dbReference type="NCBI Taxonomy" id="2041049"/>
    <lineage>
        <taxon>Eukaryota</taxon>
        <taxon>Fungi</taxon>
        <taxon>Dikarya</taxon>
        <taxon>Ascomycota</taxon>
        <taxon>Pezizomycotina</taxon>
        <taxon>Sordariomycetes</taxon>
        <taxon>Hypocreomycetidae</taxon>
        <taxon>Microascales</taxon>
        <taxon>Microascaceae</taxon>
        <taxon>Cephalotrichum</taxon>
    </lineage>
</organism>
<evidence type="ECO:0000313" key="3">
    <source>
        <dbReference type="Proteomes" id="UP001187682"/>
    </source>
</evidence>
<dbReference type="Proteomes" id="UP001187682">
    <property type="component" value="Unassembled WGS sequence"/>
</dbReference>
<accession>A0AAE8N5G6</accession>
<gene>
    <name evidence="2" type="ORF">DNG_08653</name>
</gene>
<reference evidence="2" key="1">
    <citation type="submission" date="2018-03" db="EMBL/GenBank/DDBJ databases">
        <authorList>
            <person name="Guldener U."/>
        </authorList>
    </citation>
    <scope>NUCLEOTIDE SEQUENCE</scope>
</reference>
<feature type="region of interest" description="Disordered" evidence="1">
    <location>
        <begin position="133"/>
        <end position="220"/>
    </location>
</feature>
<dbReference type="EMBL" id="ONZQ02000014">
    <property type="protein sequence ID" value="SPO05964.1"/>
    <property type="molecule type" value="Genomic_DNA"/>
</dbReference>
<proteinExistence type="predicted"/>
<evidence type="ECO:0000313" key="2">
    <source>
        <dbReference type="EMBL" id="SPO05964.1"/>
    </source>
</evidence>
<name>A0AAE8N5G6_9PEZI</name>
<protein>
    <submittedName>
        <fullName evidence="2">Uncharacterized protein</fullName>
    </submittedName>
</protein>
<sequence>MDPDCAICGGAANLRCDCEAKALETAISHAERRMMDAMYASIRDWARLHAQDYILAYFGVLSERRKAAHSEHLDSLQQAAYYNYRPAPHQSEIAHAQQVLKRGIDEDWQTSVQRYPEVLQYFFSLVELTVPPEDDPAVKDPPLSALSGSRKVTRRPATIANGPFHPPPETMRDRRTPPPPPPMPMQGMGRRTPRPPSRGERRNSRLPPPPPTTYYAGPQW</sequence>
<keyword evidence="3" id="KW-1185">Reference proteome</keyword>
<comment type="caution">
    <text evidence="2">The sequence shown here is derived from an EMBL/GenBank/DDBJ whole genome shotgun (WGS) entry which is preliminary data.</text>
</comment>
<dbReference type="AlphaFoldDB" id="A0AAE8N5G6"/>